<feature type="compositionally biased region" description="Basic and acidic residues" evidence="2">
    <location>
        <begin position="91"/>
        <end position="132"/>
    </location>
</feature>
<dbReference type="KEGG" id="nnu:104610436"/>
<comment type="similarity">
    <text evidence="1">Belongs to the LEA type 1 family.</text>
</comment>
<protein>
    <submittedName>
        <fullName evidence="4">Uncharacterized protein LOC104610436</fullName>
    </submittedName>
</protein>
<name>A0A1U8B3G4_NELNU</name>
<dbReference type="Proteomes" id="UP000189703">
    <property type="component" value="Unplaced"/>
</dbReference>
<sequence>MQAVREKLSDISAMRKAKAEAKAEEKVEKEIARARVQMAHELRKAKEAEAKMDLHVDKAAQKAEEQIAKHSPSPPTHTEPQLTHAPISGTTDHHGHYDDNFADPILRDGAEPVSEGEVHDYTKSGDENEGGKETGGLEECAIGGAIVVVEHGTKGIQLTI</sequence>
<dbReference type="Pfam" id="PF03760">
    <property type="entry name" value="LEA_1"/>
    <property type="match status" value="1"/>
</dbReference>
<evidence type="ECO:0000313" key="3">
    <source>
        <dbReference type="Proteomes" id="UP000189703"/>
    </source>
</evidence>
<dbReference type="AlphaFoldDB" id="A0A1U8B3G4"/>
<feature type="region of interest" description="Disordered" evidence="2">
    <location>
        <begin position="1"/>
        <end position="26"/>
    </location>
</feature>
<dbReference type="GeneID" id="104610436"/>
<evidence type="ECO:0000313" key="4">
    <source>
        <dbReference type="RefSeq" id="XP_010275355.1"/>
    </source>
</evidence>
<dbReference type="eggNOG" id="ENOG502S75N">
    <property type="taxonomic scope" value="Eukaryota"/>
</dbReference>
<proteinExistence type="inferred from homology"/>
<dbReference type="PANTHER" id="PTHR33493">
    <property type="entry name" value="LATE EMBRYOGENESIS ABUNDANT PROTEIN 6-RELATED"/>
    <property type="match status" value="1"/>
</dbReference>
<reference evidence="4" key="1">
    <citation type="submission" date="2025-08" db="UniProtKB">
        <authorList>
            <consortium name="RefSeq"/>
        </authorList>
    </citation>
    <scope>IDENTIFICATION</scope>
</reference>
<dbReference type="PANTHER" id="PTHR33493:SF3">
    <property type="entry name" value="LATE EMBRYOGENESIS ABUNDANT PROTEIN, LEA_1 SUBGROUP"/>
    <property type="match status" value="1"/>
</dbReference>
<dbReference type="RefSeq" id="XP_010275355.1">
    <property type="nucleotide sequence ID" value="XM_010277053.1"/>
</dbReference>
<dbReference type="STRING" id="4432.A0A1U8B3G4"/>
<evidence type="ECO:0000256" key="2">
    <source>
        <dbReference type="SAM" id="MobiDB-lite"/>
    </source>
</evidence>
<dbReference type="OrthoDB" id="1935860at2759"/>
<organism evidence="3 4">
    <name type="scientific">Nelumbo nucifera</name>
    <name type="common">Sacred lotus</name>
    <dbReference type="NCBI Taxonomy" id="4432"/>
    <lineage>
        <taxon>Eukaryota</taxon>
        <taxon>Viridiplantae</taxon>
        <taxon>Streptophyta</taxon>
        <taxon>Embryophyta</taxon>
        <taxon>Tracheophyta</taxon>
        <taxon>Spermatophyta</taxon>
        <taxon>Magnoliopsida</taxon>
        <taxon>Proteales</taxon>
        <taxon>Nelumbonaceae</taxon>
        <taxon>Nelumbo</taxon>
    </lineage>
</organism>
<gene>
    <name evidence="4" type="primary">LOC104610436</name>
</gene>
<accession>A0A1U8B3G4</accession>
<dbReference type="InterPro" id="IPR005513">
    <property type="entry name" value="LEA_1"/>
</dbReference>
<feature type="region of interest" description="Disordered" evidence="2">
    <location>
        <begin position="58"/>
        <end position="137"/>
    </location>
</feature>
<feature type="compositionally biased region" description="Basic and acidic residues" evidence="2">
    <location>
        <begin position="17"/>
        <end position="26"/>
    </location>
</feature>
<keyword evidence="3" id="KW-1185">Reference proteome</keyword>
<feature type="compositionally biased region" description="Basic and acidic residues" evidence="2">
    <location>
        <begin position="58"/>
        <end position="68"/>
    </location>
</feature>
<evidence type="ECO:0000256" key="1">
    <source>
        <dbReference type="ARBA" id="ARBA00010975"/>
    </source>
</evidence>
<dbReference type="InParanoid" id="A0A1U8B3G4"/>
<dbReference type="GO" id="GO:0009793">
    <property type="term" value="P:embryo development ending in seed dormancy"/>
    <property type="evidence" value="ECO:0007669"/>
    <property type="project" value="InterPro"/>
</dbReference>